<evidence type="ECO:0000256" key="1">
    <source>
        <dbReference type="SAM" id="MobiDB-lite"/>
    </source>
</evidence>
<dbReference type="EMBL" id="JANPWB010000002">
    <property type="protein sequence ID" value="KAJ1208073.1"/>
    <property type="molecule type" value="Genomic_DNA"/>
</dbReference>
<accession>A0AAV7W631</accession>
<comment type="caution">
    <text evidence="2">The sequence shown here is derived from an EMBL/GenBank/DDBJ whole genome shotgun (WGS) entry which is preliminary data.</text>
</comment>
<evidence type="ECO:0000313" key="2">
    <source>
        <dbReference type="EMBL" id="KAJ1208073.1"/>
    </source>
</evidence>
<name>A0AAV7W631_PLEWA</name>
<keyword evidence="3" id="KW-1185">Reference proteome</keyword>
<evidence type="ECO:0000313" key="3">
    <source>
        <dbReference type="Proteomes" id="UP001066276"/>
    </source>
</evidence>
<gene>
    <name evidence="2" type="ORF">NDU88_003463</name>
</gene>
<proteinExistence type="predicted"/>
<protein>
    <submittedName>
        <fullName evidence="2">Uncharacterized protein</fullName>
    </submittedName>
</protein>
<sequence length="154" mass="16270">MRARETGLLRGSGPLAPLNLERAPALRDARLETGLLRGGTFGPIELQTRARFAGRASGDRLAAGAGPLALLNFKHAPASLGPPSEACRPGGPSARVPNIQVQHSSTRGEPESKVSYSISDQCSSQVVRILLVSVSWVDNKRKGRATTSRGQACF</sequence>
<dbReference type="Proteomes" id="UP001066276">
    <property type="component" value="Chromosome 1_2"/>
</dbReference>
<feature type="region of interest" description="Disordered" evidence="1">
    <location>
        <begin position="80"/>
        <end position="113"/>
    </location>
</feature>
<dbReference type="AlphaFoldDB" id="A0AAV7W631"/>
<organism evidence="2 3">
    <name type="scientific">Pleurodeles waltl</name>
    <name type="common">Iberian ribbed newt</name>
    <dbReference type="NCBI Taxonomy" id="8319"/>
    <lineage>
        <taxon>Eukaryota</taxon>
        <taxon>Metazoa</taxon>
        <taxon>Chordata</taxon>
        <taxon>Craniata</taxon>
        <taxon>Vertebrata</taxon>
        <taxon>Euteleostomi</taxon>
        <taxon>Amphibia</taxon>
        <taxon>Batrachia</taxon>
        <taxon>Caudata</taxon>
        <taxon>Salamandroidea</taxon>
        <taxon>Salamandridae</taxon>
        <taxon>Pleurodelinae</taxon>
        <taxon>Pleurodeles</taxon>
    </lineage>
</organism>
<reference evidence="2" key="1">
    <citation type="journal article" date="2022" name="bioRxiv">
        <title>Sequencing and chromosome-scale assembly of the giantPleurodeles waltlgenome.</title>
        <authorList>
            <person name="Brown T."/>
            <person name="Elewa A."/>
            <person name="Iarovenko S."/>
            <person name="Subramanian E."/>
            <person name="Araus A.J."/>
            <person name="Petzold A."/>
            <person name="Susuki M."/>
            <person name="Suzuki K.-i.T."/>
            <person name="Hayashi T."/>
            <person name="Toyoda A."/>
            <person name="Oliveira C."/>
            <person name="Osipova E."/>
            <person name="Leigh N.D."/>
            <person name="Simon A."/>
            <person name="Yun M.H."/>
        </authorList>
    </citation>
    <scope>NUCLEOTIDE SEQUENCE</scope>
    <source>
        <strain evidence="2">20211129_DDA</strain>
        <tissue evidence="2">Liver</tissue>
    </source>
</reference>